<dbReference type="GeneID" id="3896739"/>
<accession>Q4PIW9</accession>
<dbReference type="RefSeq" id="NP_001033354.1">
    <property type="nucleotide sequence ID" value="NM_001038265.2"/>
</dbReference>
<dbReference type="KEGG" id="cel:CELE_C45G9.14"/>
<keyword evidence="1" id="KW-0175">Coiled coil</keyword>
<dbReference type="AGR" id="WB:WBGene00044409"/>
<sequence>MASSQNAIDFYLSEVDARIAEKQAQLEEALEKSENVRSHAETIQNFIGKYSNFESRVKDFQNEIVEMDRLIAEKQEEIDENRNFSRREEVQMTKLMEKLEKVTEERKQKERTLLKLYEEEGKTMDSSDDEDNINFEFQSSDKN</sequence>
<feature type="coiled-coil region" evidence="1">
    <location>
        <begin position="12"/>
        <end position="119"/>
    </location>
</feature>
<dbReference type="SMR" id="Q4PIW9"/>
<dbReference type="FunCoup" id="Q4PIW9">
    <property type="interactions" value="60"/>
</dbReference>
<evidence type="ECO:0000256" key="2">
    <source>
        <dbReference type="SAM" id="MobiDB-lite"/>
    </source>
</evidence>
<dbReference type="UCSC" id="C45G9.14">
    <property type="organism name" value="c. elegans"/>
</dbReference>
<dbReference type="PaxDb" id="6239-C45G9.14"/>
<keyword evidence="4" id="KW-1185">Reference proteome</keyword>
<dbReference type="Gene3D" id="1.20.58.60">
    <property type="match status" value="1"/>
</dbReference>
<reference evidence="3 4" key="1">
    <citation type="journal article" date="1998" name="Science">
        <title>Genome sequence of the nematode C. elegans: a platform for investigating biology.</title>
        <authorList>
            <consortium name="The C. elegans sequencing consortium"/>
            <person name="Sulson J.E."/>
            <person name="Waterston R."/>
        </authorList>
    </citation>
    <scope>NUCLEOTIDE SEQUENCE [LARGE SCALE GENOMIC DNA]</scope>
    <source>
        <strain evidence="3 4">Bristol N2</strain>
    </source>
</reference>
<name>Q4PIW9_CAEEL</name>
<dbReference type="OrthoDB" id="5837998at2759"/>
<gene>
    <name evidence="3 5" type="ORF">C45G9.14</name>
    <name evidence="3" type="ORF">CELE_C45G9.14</name>
</gene>
<proteinExistence type="predicted"/>
<evidence type="ECO:0000313" key="5">
    <source>
        <dbReference type="WormBase" id="C45G9.14"/>
    </source>
</evidence>
<dbReference type="OMA" id="RYANFES"/>
<dbReference type="WormBase" id="C45G9.14">
    <property type="protein sequence ID" value="CE38791"/>
    <property type="gene ID" value="WBGene00044409"/>
</dbReference>
<evidence type="ECO:0000256" key="1">
    <source>
        <dbReference type="SAM" id="Coils"/>
    </source>
</evidence>
<dbReference type="Proteomes" id="UP000001940">
    <property type="component" value="Chromosome III"/>
</dbReference>
<dbReference type="EMBL" id="BX284603">
    <property type="protein sequence ID" value="CCD67403.1"/>
    <property type="molecule type" value="Genomic_DNA"/>
</dbReference>
<dbReference type="CTD" id="3896739"/>
<dbReference type="InParanoid" id="Q4PIW9"/>
<dbReference type="HOGENOM" id="CLU_126169_0_0_1"/>
<dbReference type="Bgee" id="WBGene00044409">
    <property type="expression patterns" value="Expressed in embryo"/>
</dbReference>
<dbReference type="PhylomeDB" id="Q4PIW9"/>
<feature type="region of interest" description="Disordered" evidence="2">
    <location>
        <begin position="119"/>
        <end position="143"/>
    </location>
</feature>
<protein>
    <submittedName>
        <fullName evidence="3">Uncharacterized protein</fullName>
    </submittedName>
</protein>
<dbReference type="eggNOG" id="ENOG502TI5C">
    <property type="taxonomic scope" value="Eukaryota"/>
</dbReference>
<evidence type="ECO:0000313" key="3">
    <source>
        <dbReference type="EMBL" id="CCD67403.1"/>
    </source>
</evidence>
<organism evidence="3 4">
    <name type="scientific">Caenorhabditis elegans</name>
    <dbReference type="NCBI Taxonomy" id="6239"/>
    <lineage>
        <taxon>Eukaryota</taxon>
        <taxon>Metazoa</taxon>
        <taxon>Ecdysozoa</taxon>
        <taxon>Nematoda</taxon>
        <taxon>Chromadorea</taxon>
        <taxon>Rhabditida</taxon>
        <taxon>Rhabditina</taxon>
        <taxon>Rhabditomorpha</taxon>
        <taxon>Rhabditoidea</taxon>
        <taxon>Rhabditidae</taxon>
        <taxon>Peloderinae</taxon>
        <taxon>Caenorhabditis</taxon>
    </lineage>
</organism>
<dbReference type="AlphaFoldDB" id="Q4PIW9"/>
<evidence type="ECO:0000313" key="4">
    <source>
        <dbReference type="Proteomes" id="UP000001940"/>
    </source>
</evidence>